<evidence type="ECO:0008006" key="2">
    <source>
        <dbReference type="Google" id="ProtNLM"/>
    </source>
</evidence>
<feature type="non-terminal residue" evidence="1">
    <location>
        <position position="96"/>
    </location>
</feature>
<dbReference type="AlphaFoldDB" id="A0A382LRM1"/>
<dbReference type="SUPFAM" id="SSF53383">
    <property type="entry name" value="PLP-dependent transferases"/>
    <property type="match status" value="1"/>
</dbReference>
<accession>A0A382LRM1</accession>
<dbReference type="Gene3D" id="3.90.1150.10">
    <property type="entry name" value="Aspartate Aminotransferase, domain 1"/>
    <property type="match status" value="1"/>
</dbReference>
<dbReference type="InterPro" id="IPR015421">
    <property type="entry name" value="PyrdxlP-dep_Trfase_major"/>
</dbReference>
<gene>
    <name evidence="1" type="ORF">METZ01_LOCUS292203</name>
</gene>
<dbReference type="InterPro" id="IPR015422">
    <property type="entry name" value="PyrdxlP-dep_Trfase_small"/>
</dbReference>
<dbReference type="EMBL" id="UINC01088804">
    <property type="protein sequence ID" value="SVC39349.1"/>
    <property type="molecule type" value="Genomic_DNA"/>
</dbReference>
<name>A0A382LRM1_9ZZZZ</name>
<reference evidence="1" key="1">
    <citation type="submission" date="2018-05" db="EMBL/GenBank/DDBJ databases">
        <authorList>
            <person name="Lanie J.A."/>
            <person name="Ng W.-L."/>
            <person name="Kazmierczak K.M."/>
            <person name="Andrzejewski T.M."/>
            <person name="Davidsen T.M."/>
            <person name="Wayne K.J."/>
            <person name="Tettelin H."/>
            <person name="Glass J.I."/>
            <person name="Rusch D."/>
            <person name="Podicherti R."/>
            <person name="Tsui H.-C.T."/>
            <person name="Winkler M.E."/>
        </authorList>
    </citation>
    <scope>NUCLEOTIDE SEQUENCE</scope>
</reference>
<organism evidence="1">
    <name type="scientific">marine metagenome</name>
    <dbReference type="NCBI Taxonomy" id="408172"/>
    <lineage>
        <taxon>unclassified sequences</taxon>
        <taxon>metagenomes</taxon>
        <taxon>ecological metagenomes</taxon>
    </lineage>
</organism>
<proteinExistence type="predicted"/>
<dbReference type="InterPro" id="IPR015424">
    <property type="entry name" value="PyrdxlP-dep_Trfase"/>
</dbReference>
<protein>
    <recommendedName>
        <fullName evidence="2">Aminotransferase class I/classII domain-containing protein</fullName>
    </recommendedName>
</protein>
<dbReference type="Gene3D" id="3.40.640.10">
    <property type="entry name" value="Type I PLP-dependent aspartate aminotransferase-like (Major domain)"/>
    <property type="match status" value="1"/>
</dbReference>
<sequence>MALPFQRKEKNPILARIRSDEDTRLRLKYDVYYHAFEAQSGTRVRRDGREYLMLASNDYLGLTRHPKVLEAGQKALREWGSSTTGARLANGGRSFH</sequence>
<evidence type="ECO:0000313" key="1">
    <source>
        <dbReference type="EMBL" id="SVC39349.1"/>
    </source>
</evidence>